<evidence type="ECO:0000313" key="3">
    <source>
        <dbReference type="EMBL" id="MFC4865340.1"/>
    </source>
</evidence>
<evidence type="ECO:0000313" key="4">
    <source>
        <dbReference type="Proteomes" id="UP001595858"/>
    </source>
</evidence>
<dbReference type="InterPro" id="IPR000888">
    <property type="entry name" value="RmlC-like"/>
</dbReference>
<dbReference type="InterPro" id="IPR011051">
    <property type="entry name" value="RmlC_Cupin_sf"/>
</dbReference>
<dbReference type="RefSeq" id="WP_344144264.1">
    <property type="nucleotide sequence ID" value="NZ_BAAAQI010000009.1"/>
</dbReference>
<accession>A0ABV9SFN9</accession>
<comment type="caution">
    <text evidence="3">The sequence shown here is derived from an EMBL/GenBank/DDBJ whole genome shotgun (WGS) entry which is preliminary data.</text>
</comment>
<proteinExistence type="inferred from homology"/>
<dbReference type="SUPFAM" id="SSF51182">
    <property type="entry name" value="RmlC-like cupins"/>
    <property type="match status" value="1"/>
</dbReference>
<protein>
    <submittedName>
        <fullName evidence="3">dTDP-4-dehydrorhamnose 3,5-epimerase family protein</fullName>
    </submittedName>
</protein>
<feature type="region of interest" description="Disordered" evidence="2">
    <location>
        <begin position="205"/>
        <end position="228"/>
    </location>
</feature>
<reference evidence="4" key="1">
    <citation type="journal article" date="2019" name="Int. J. Syst. Evol. Microbiol.">
        <title>The Global Catalogue of Microorganisms (GCM) 10K type strain sequencing project: providing services to taxonomists for standard genome sequencing and annotation.</title>
        <authorList>
            <consortium name="The Broad Institute Genomics Platform"/>
            <consortium name="The Broad Institute Genome Sequencing Center for Infectious Disease"/>
            <person name="Wu L."/>
            <person name="Ma J."/>
        </authorList>
    </citation>
    <scope>NUCLEOTIDE SEQUENCE [LARGE SCALE GENOMIC DNA]</scope>
    <source>
        <strain evidence="4">CGMCC 4.7304</strain>
    </source>
</reference>
<name>A0ABV9SFN9_9ACTN</name>
<organism evidence="3 4">
    <name type="scientific">Streptomonospora arabica</name>
    <dbReference type="NCBI Taxonomy" id="412417"/>
    <lineage>
        <taxon>Bacteria</taxon>
        <taxon>Bacillati</taxon>
        <taxon>Actinomycetota</taxon>
        <taxon>Actinomycetes</taxon>
        <taxon>Streptosporangiales</taxon>
        <taxon>Nocardiopsidaceae</taxon>
        <taxon>Streptomonospora</taxon>
    </lineage>
</organism>
<feature type="compositionally biased region" description="Basic and acidic residues" evidence="2">
    <location>
        <begin position="210"/>
        <end position="219"/>
    </location>
</feature>
<dbReference type="Gene3D" id="2.60.120.10">
    <property type="entry name" value="Jelly Rolls"/>
    <property type="match status" value="1"/>
</dbReference>
<evidence type="ECO:0000256" key="2">
    <source>
        <dbReference type="SAM" id="MobiDB-lite"/>
    </source>
</evidence>
<gene>
    <name evidence="3" type="ORF">ACFPCZ_01730</name>
</gene>
<dbReference type="CDD" id="cd00438">
    <property type="entry name" value="cupin_RmlC"/>
    <property type="match status" value="1"/>
</dbReference>
<evidence type="ECO:0000256" key="1">
    <source>
        <dbReference type="ARBA" id="ARBA00010154"/>
    </source>
</evidence>
<dbReference type="Proteomes" id="UP001595858">
    <property type="component" value="Unassembled WGS sequence"/>
</dbReference>
<dbReference type="PANTHER" id="PTHR21047">
    <property type="entry name" value="DTDP-6-DEOXY-D-GLUCOSE-3,5 EPIMERASE"/>
    <property type="match status" value="1"/>
</dbReference>
<sequence length="228" mass="24512">MEPLGIEGAWLHRPRIHRDDRGSFLECFRAADLTACTGRGLALAQVGVSVSSQGVLRGIHFADVPPGQAKYVTCTSGEVLDVVVDIRQGSPTFGSWRSVRLDEEERAAVFVSEGLGHAFMALTEGATLVYMCSQPYAPEREHGIDPLDPECGIEWPGDVTPVLSNKDRAAPGLSDALATGLLPSYRRCQDLHECLASADFPKSAAGFPHHGRDTNRPTESETTGGNAR</sequence>
<keyword evidence="4" id="KW-1185">Reference proteome</keyword>
<dbReference type="PANTHER" id="PTHR21047:SF2">
    <property type="entry name" value="THYMIDINE DIPHOSPHO-4-KETO-RHAMNOSE 3,5-EPIMERASE"/>
    <property type="match status" value="1"/>
</dbReference>
<dbReference type="Pfam" id="PF00908">
    <property type="entry name" value="dTDP_sugar_isom"/>
    <property type="match status" value="1"/>
</dbReference>
<comment type="similarity">
    <text evidence="1">Belongs to the dTDP-4-dehydrorhamnose 3,5-epimerase family.</text>
</comment>
<dbReference type="EMBL" id="JBHSIY010000002">
    <property type="protein sequence ID" value="MFC4865340.1"/>
    <property type="molecule type" value="Genomic_DNA"/>
</dbReference>
<dbReference type="InterPro" id="IPR014710">
    <property type="entry name" value="RmlC-like_jellyroll"/>
</dbReference>